<dbReference type="Proteomes" id="UP001149719">
    <property type="component" value="Unassembled WGS sequence"/>
</dbReference>
<keyword evidence="4" id="KW-1185">Reference proteome</keyword>
<feature type="compositionally biased region" description="Low complexity" evidence="1">
    <location>
        <begin position="26"/>
        <end position="45"/>
    </location>
</feature>
<dbReference type="Gene3D" id="2.60.40.10">
    <property type="entry name" value="Immunoglobulins"/>
    <property type="match status" value="2"/>
</dbReference>
<reference evidence="3" key="1">
    <citation type="submission" date="2022-12" db="EMBL/GenBank/DDBJ databases">
        <title>Marinomonas 15G1-11 sp. nov, isolated from marine algae.</title>
        <authorList>
            <person name="Butt M."/>
            <person name="Choi D.G."/>
            <person name="Kim J.M."/>
            <person name="Lee J.K."/>
            <person name="Baek J.H."/>
            <person name="Jeon C.O."/>
        </authorList>
    </citation>
    <scope>NUCLEOTIDE SEQUENCE</scope>
    <source>
        <strain evidence="3">15G1-11</strain>
    </source>
</reference>
<name>A0ABT4JYQ0_9GAMM</name>
<dbReference type="Pfam" id="PF00041">
    <property type="entry name" value="fn3"/>
    <property type="match status" value="1"/>
</dbReference>
<feature type="region of interest" description="Disordered" evidence="1">
    <location>
        <begin position="26"/>
        <end position="65"/>
    </location>
</feature>
<feature type="domain" description="Fibronectin type-III" evidence="2">
    <location>
        <begin position="63"/>
        <end position="167"/>
    </location>
</feature>
<organism evidence="3 4">
    <name type="scientific">Marinomonas phaeophyticola</name>
    <dbReference type="NCBI Taxonomy" id="3004091"/>
    <lineage>
        <taxon>Bacteria</taxon>
        <taxon>Pseudomonadati</taxon>
        <taxon>Pseudomonadota</taxon>
        <taxon>Gammaproteobacteria</taxon>
        <taxon>Oceanospirillales</taxon>
        <taxon>Oceanospirillaceae</taxon>
        <taxon>Marinomonas</taxon>
    </lineage>
</organism>
<evidence type="ECO:0000259" key="2">
    <source>
        <dbReference type="PROSITE" id="PS50853"/>
    </source>
</evidence>
<dbReference type="InterPro" id="IPR011460">
    <property type="entry name" value="Lcl_C"/>
</dbReference>
<dbReference type="PROSITE" id="PS50853">
    <property type="entry name" value="FN3"/>
    <property type="match status" value="1"/>
</dbReference>
<evidence type="ECO:0000313" key="3">
    <source>
        <dbReference type="EMBL" id="MCZ2723535.1"/>
    </source>
</evidence>
<dbReference type="InterPro" id="IPR013783">
    <property type="entry name" value="Ig-like_fold"/>
</dbReference>
<dbReference type="EMBL" id="JAPUBN010000024">
    <property type="protein sequence ID" value="MCZ2723535.1"/>
    <property type="molecule type" value="Genomic_DNA"/>
</dbReference>
<protein>
    <submittedName>
        <fullName evidence="3">DUF1566 domain-containing protein</fullName>
    </submittedName>
</protein>
<dbReference type="RefSeq" id="WP_269127664.1">
    <property type="nucleotide sequence ID" value="NZ_JAPUBN010000024.1"/>
</dbReference>
<dbReference type="Pfam" id="PF07603">
    <property type="entry name" value="Lcl_C"/>
    <property type="match status" value="1"/>
</dbReference>
<evidence type="ECO:0000313" key="4">
    <source>
        <dbReference type="Proteomes" id="UP001149719"/>
    </source>
</evidence>
<dbReference type="InterPro" id="IPR003961">
    <property type="entry name" value="FN3_dom"/>
</dbReference>
<dbReference type="CDD" id="cd00063">
    <property type="entry name" value="FN3"/>
    <property type="match status" value="2"/>
</dbReference>
<evidence type="ECO:0000256" key="1">
    <source>
        <dbReference type="SAM" id="MobiDB-lite"/>
    </source>
</evidence>
<sequence>MDYENFFWIFPIVIVFGLLGCGTPEGGSDNSSSSEGGTDTGTVEDNAGTDDATSEEVSSGDNAVSLPKTVGSLNAAAKNEAVDLSWSAVDGAASYTVYYALESMAGLSSLSEVVALADGRIIGSLSGVSSEVTGLTNGSEYFFTITAVNNVGESGRSAEVKATPAADNGSPQNLMAVAGNQSVELTWTEVENASSYNLYYATESFSTLSDVVNYASLETGTFVEGNVLTSTTVGGLVNDLPHFFVVTAIVSGIEGLISNEASATPKAAASGVTSASLNDTGIDFGIDFPDYATNSNATGNHNADCSGTFFELQDCSEGLDATNNDNEDGAVGFNYTKLDSLGSPLEKDAPFWNCVQDNVTGLVWEVKQGGNGFKADQGLHDIDDIFSWYNSNTAENGRDPGNDDTQSAACFGYTSDDENLCNTQAFVERVNTSKLCGLENWRMPTPSELLGLVHFGNSSPSIDTEYFPSIASGAKFWTNGTDPENTESHKAWVVLFDVKNAATLTSGSLLLSESKVAGRSVRLVSGE</sequence>
<dbReference type="SMART" id="SM00060">
    <property type="entry name" value="FN3"/>
    <property type="match status" value="2"/>
</dbReference>
<gene>
    <name evidence="3" type="ORF">O1D97_18455</name>
</gene>
<dbReference type="InterPro" id="IPR036116">
    <property type="entry name" value="FN3_sf"/>
</dbReference>
<dbReference type="SUPFAM" id="SSF49265">
    <property type="entry name" value="Fibronectin type III"/>
    <property type="match status" value="1"/>
</dbReference>
<accession>A0ABT4JYQ0</accession>
<comment type="caution">
    <text evidence="3">The sequence shown here is derived from an EMBL/GenBank/DDBJ whole genome shotgun (WGS) entry which is preliminary data.</text>
</comment>
<proteinExistence type="predicted"/>